<dbReference type="InterPro" id="IPR048328">
    <property type="entry name" value="Dyp_perox_C"/>
</dbReference>
<keyword evidence="12" id="KW-1185">Reference proteome</keyword>
<proteinExistence type="inferred from homology"/>
<protein>
    <recommendedName>
        <fullName evidence="13">Peroxidase</fullName>
    </recommendedName>
</protein>
<keyword evidence="3" id="KW-0479">Metal-binding</keyword>
<dbReference type="PANTHER" id="PTHR30521">
    <property type="entry name" value="DEFERROCHELATASE/PEROXIDASE"/>
    <property type="match status" value="1"/>
</dbReference>
<evidence type="ECO:0000256" key="8">
    <source>
        <dbReference type="SAM" id="MobiDB-lite"/>
    </source>
</evidence>
<gene>
    <name evidence="11" type="ORF">BTA35_0211950</name>
</gene>
<evidence type="ECO:0000256" key="4">
    <source>
        <dbReference type="ARBA" id="ARBA00023002"/>
    </source>
</evidence>
<evidence type="ECO:0000259" key="9">
    <source>
        <dbReference type="Pfam" id="PF04261"/>
    </source>
</evidence>
<feature type="compositionally biased region" description="Polar residues" evidence="8">
    <location>
        <begin position="438"/>
        <end position="451"/>
    </location>
</feature>
<keyword evidence="4" id="KW-0560">Oxidoreductase</keyword>
<sequence>MQPWHNGQVEITGEGKVMQDQSLKNVQSGILAESNQFGFYITYTLSHDDDLLPLIRDMVARFPAMIDECSRVFDVPSLNGVVAIGSDAWDRLYPQGRPVALKPFPEMKQGSRLAPETPCDLYFQIRSDRHDINFIVARRIDSMLGEIANLQEAIPTFRYLDCRDLTGFVDGTENPQGEERAKVALVGHEDPSFAGGSYVHIQRYVHNMPVWNEVSVKEQEQVFGRSKADNIEFESDAKPLTSHIKRTGIKDEEGEAIEILRQSMPYGNLSAQGLYFVSYCRFSDNFTRMLASMVYSDAHGHYDHMLKYTEAVTGAALFAPSRDFLVKYVGAAAEAEQLKKEKAAAEALRLAEEEAELNSTRSELAYTPLSEALVRPDALNPVEPEVEKNQDTEPGDQKKVSDQDTAPEVKTVTPTNTGGRRYSASFYQAMLEDDEDQPQTSQADSQKNLKQQPGLPWTLTEEGKKGLKDDD</sequence>
<keyword evidence="7" id="KW-0175">Coiled coil</keyword>
<dbReference type="InterPro" id="IPR006314">
    <property type="entry name" value="Dyp_peroxidase"/>
</dbReference>
<evidence type="ECO:0000313" key="12">
    <source>
        <dbReference type="Proteomes" id="UP000190064"/>
    </source>
</evidence>
<organism evidence="11 12">
    <name type="scientific">Oceanospirillum linum</name>
    <dbReference type="NCBI Taxonomy" id="966"/>
    <lineage>
        <taxon>Bacteria</taxon>
        <taxon>Pseudomonadati</taxon>
        <taxon>Pseudomonadota</taxon>
        <taxon>Gammaproteobacteria</taxon>
        <taxon>Oceanospirillales</taxon>
        <taxon>Oceanospirillaceae</taxon>
        <taxon>Oceanospirillum</taxon>
    </lineage>
</organism>
<dbReference type="PROSITE" id="PS51404">
    <property type="entry name" value="DYP_PEROXIDASE"/>
    <property type="match status" value="1"/>
</dbReference>
<comment type="caution">
    <text evidence="11">The sequence shown here is derived from an EMBL/GenBank/DDBJ whole genome shotgun (WGS) entry which is preliminary data.</text>
</comment>
<dbReference type="STRING" id="966.BTA35_0211950"/>
<feature type="region of interest" description="Disordered" evidence="8">
    <location>
        <begin position="375"/>
        <end position="471"/>
    </location>
</feature>
<evidence type="ECO:0000313" key="11">
    <source>
        <dbReference type="EMBL" id="OOV86603.1"/>
    </source>
</evidence>
<dbReference type="GO" id="GO:0004601">
    <property type="term" value="F:peroxidase activity"/>
    <property type="evidence" value="ECO:0007669"/>
    <property type="project" value="UniProtKB-KW"/>
</dbReference>
<evidence type="ECO:0000259" key="10">
    <source>
        <dbReference type="Pfam" id="PF20628"/>
    </source>
</evidence>
<evidence type="ECO:0000256" key="2">
    <source>
        <dbReference type="ARBA" id="ARBA00022559"/>
    </source>
</evidence>
<reference evidence="11" key="1">
    <citation type="submission" date="2017-02" db="EMBL/GenBank/DDBJ databases">
        <title>Draft Genome Sequence of the Salt Water Bacterium Oceanospirillum linum ATCC 11336.</title>
        <authorList>
            <person name="Trachtenberg A.M."/>
            <person name="Carney J.G."/>
            <person name="Linnane J.D."/>
            <person name="Rheaume B.A."/>
            <person name="Pitts N.L."/>
            <person name="Mykles D.L."/>
            <person name="Maclea K.S."/>
        </authorList>
    </citation>
    <scope>NUCLEOTIDE SEQUENCE [LARGE SCALE GENOMIC DNA]</scope>
    <source>
        <strain evidence="11">ATCC 11336</strain>
    </source>
</reference>
<evidence type="ECO:0008006" key="13">
    <source>
        <dbReference type="Google" id="ProtNLM"/>
    </source>
</evidence>
<dbReference type="Pfam" id="PF04261">
    <property type="entry name" value="Dyp_perox_N"/>
    <property type="match status" value="1"/>
</dbReference>
<dbReference type="EMBL" id="MTSD02000005">
    <property type="protein sequence ID" value="OOV86603.1"/>
    <property type="molecule type" value="Genomic_DNA"/>
</dbReference>
<feature type="compositionally biased region" description="Basic and acidic residues" evidence="8">
    <location>
        <begin position="461"/>
        <end position="471"/>
    </location>
</feature>
<evidence type="ECO:0000256" key="7">
    <source>
        <dbReference type="SAM" id="Coils"/>
    </source>
</evidence>
<dbReference type="PANTHER" id="PTHR30521:SF0">
    <property type="entry name" value="DYP-TYPE PEROXIDASE FAMILY PROTEIN"/>
    <property type="match status" value="1"/>
</dbReference>
<dbReference type="Pfam" id="PF20628">
    <property type="entry name" value="Dyp_perox_C"/>
    <property type="match status" value="1"/>
</dbReference>
<feature type="coiled-coil region" evidence="7">
    <location>
        <begin position="328"/>
        <end position="358"/>
    </location>
</feature>
<dbReference type="SUPFAM" id="SSF54909">
    <property type="entry name" value="Dimeric alpha+beta barrel"/>
    <property type="match status" value="1"/>
</dbReference>
<dbReference type="Proteomes" id="UP000190064">
    <property type="component" value="Unassembled WGS sequence"/>
</dbReference>
<dbReference type="NCBIfam" id="TIGR01413">
    <property type="entry name" value="Dyp_perox_fam"/>
    <property type="match status" value="1"/>
</dbReference>
<feature type="domain" description="Dyp-type peroxidase C-terminal" evidence="10">
    <location>
        <begin position="162"/>
        <end position="323"/>
    </location>
</feature>
<feature type="compositionally biased region" description="Basic and acidic residues" evidence="8">
    <location>
        <begin position="385"/>
        <end position="402"/>
    </location>
</feature>
<dbReference type="GO" id="GO:0046872">
    <property type="term" value="F:metal ion binding"/>
    <property type="evidence" value="ECO:0007669"/>
    <property type="project" value="UniProtKB-KW"/>
</dbReference>
<dbReference type="InterPro" id="IPR011008">
    <property type="entry name" value="Dimeric_a/b-barrel"/>
</dbReference>
<accession>A0A1T1H9U0</accession>
<dbReference type="GO" id="GO:0020037">
    <property type="term" value="F:heme binding"/>
    <property type="evidence" value="ECO:0007669"/>
    <property type="project" value="InterPro"/>
</dbReference>
<evidence type="ECO:0000256" key="3">
    <source>
        <dbReference type="ARBA" id="ARBA00022723"/>
    </source>
</evidence>
<dbReference type="InterPro" id="IPR048327">
    <property type="entry name" value="Dyp_perox_N"/>
</dbReference>
<feature type="domain" description="Dyp-type peroxidase N-terminal" evidence="9">
    <location>
        <begin position="27"/>
        <end position="155"/>
    </location>
</feature>
<keyword evidence="2" id="KW-0575">Peroxidase</keyword>
<evidence type="ECO:0000256" key="1">
    <source>
        <dbReference type="ARBA" id="ARBA00001970"/>
    </source>
</evidence>
<dbReference type="AlphaFoldDB" id="A0A1T1H9U0"/>
<evidence type="ECO:0000256" key="5">
    <source>
        <dbReference type="ARBA" id="ARBA00023004"/>
    </source>
</evidence>
<name>A0A1T1H9U0_OCELI</name>
<evidence type="ECO:0000256" key="6">
    <source>
        <dbReference type="ARBA" id="ARBA00025737"/>
    </source>
</evidence>
<comment type="similarity">
    <text evidence="6">Belongs to the DyP-type peroxidase family.</text>
</comment>
<dbReference type="GO" id="GO:0005829">
    <property type="term" value="C:cytosol"/>
    <property type="evidence" value="ECO:0007669"/>
    <property type="project" value="TreeGrafter"/>
</dbReference>
<comment type="cofactor">
    <cofactor evidence="1">
        <name>heme b</name>
        <dbReference type="ChEBI" id="CHEBI:60344"/>
    </cofactor>
</comment>
<keyword evidence="5" id="KW-0408">Iron</keyword>